<feature type="non-terminal residue" evidence="2">
    <location>
        <position position="1"/>
    </location>
</feature>
<dbReference type="InterPro" id="IPR053521">
    <property type="entry name" value="McjB-like"/>
</dbReference>
<reference evidence="2 3" key="1">
    <citation type="submission" date="2014-02" db="EMBL/GenBank/DDBJ databases">
        <title>The genome announcement of Streptomyces toyocaensis NRRL15009.</title>
        <authorList>
            <person name="Hong H.-J."/>
            <person name="Kwun M.J."/>
        </authorList>
    </citation>
    <scope>NUCLEOTIDE SEQUENCE [LARGE SCALE GENOMIC DNA]</scope>
    <source>
        <strain evidence="2 3">NRRL 15009</strain>
    </source>
</reference>
<dbReference type="MEROPS" id="C96.001"/>
<comment type="caution">
    <text evidence="2">The sequence shown here is derived from an EMBL/GenBank/DDBJ whole genome shotgun (WGS) entry which is preliminary data.</text>
</comment>
<dbReference type="Pfam" id="PF13471">
    <property type="entry name" value="Transglut_core3"/>
    <property type="match status" value="1"/>
</dbReference>
<keyword evidence="3" id="KW-1185">Reference proteome</keyword>
<dbReference type="NCBIfam" id="NF033537">
    <property type="entry name" value="lasso_biosyn_B2"/>
    <property type="match status" value="1"/>
</dbReference>
<feature type="domain" description="Microcin J25-processing protein McjB C-terminal" evidence="1">
    <location>
        <begin position="4"/>
        <end position="70"/>
    </location>
</feature>
<gene>
    <name evidence="2" type="ORF">BU52_33065</name>
</gene>
<dbReference type="Proteomes" id="UP000028341">
    <property type="component" value="Unassembled WGS sequence"/>
</dbReference>
<protein>
    <recommendedName>
        <fullName evidence="1">Microcin J25-processing protein McjB C-terminal domain-containing protein</fullName>
    </recommendedName>
</protein>
<accession>A0A081XHD3</accession>
<evidence type="ECO:0000313" key="2">
    <source>
        <dbReference type="EMBL" id="KES02956.1"/>
    </source>
</evidence>
<dbReference type="AlphaFoldDB" id="A0A081XHD3"/>
<evidence type="ECO:0000313" key="3">
    <source>
        <dbReference type="Proteomes" id="UP000028341"/>
    </source>
</evidence>
<dbReference type="eggNOG" id="ENOG5032TAQ">
    <property type="taxonomic scope" value="Bacteria"/>
</dbReference>
<proteinExistence type="predicted"/>
<name>A0A081XHD3_STRTO</name>
<dbReference type="OrthoDB" id="583768at2"/>
<evidence type="ECO:0000259" key="1">
    <source>
        <dbReference type="Pfam" id="PF13471"/>
    </source>
</evidence>
<organism evidence="2 3">
    <name type="scientific">Streptomyces toyocaensis</name>
    <dbReference type="NCBI Taxonomy" id="55952"/>
    <lineage>
        <taxon>Bacteria</taxon>
        <taxon>Bacillati</taxon>
        <taxon>Actinomycetota</taxon>
        <taxon>Actinomycetes</taxon>
        <taxon>Kitasatosporales</taxon>
        <taxon>Streptomycetaceae</taxon>
        <taxon>Streptomyces</taxon>
    </lineage>
</organism>
<dbReference type="EMBL" id="JFCB01000058">
    <property type="protein sequence ID" value="KES02956.1"/>
    <property type="molecule type" value="Genomic_DNA"/>
</dbReference>
<dbReference type="InterPro" id="IPR032708">
    <property type="entry name" value="McjB_C"/>
</dbReference>
<dbReference type="RefSeq" id="WP_037941282.1">
    <property type="nucleotide sequence ID" value="NZ_JFCB01000058.1"/>
</dbReference>
<sequence length="74" mass="7954">TVLAVSLAAGGQQGCLPRSLATVLLCRLRGQWPTWCVGVRTQPPFAAHAWVEADGVLVGEDAPADYFQRFITVD</sequence>